<proteinExistence type="predicted"/>
<dbReference type="InterPro" id="IPR001279">
    <property type="entry name" value="Metallo-B-lactamas"/>
</dbReference>
<evidence type="ECO:0000313" key="2">
    <source>
        <dbReference type="EMBL" id="RDC57872.1"/>
    </source>
</evidence>
<evidence type="ECO:0000259" key="1">
    <source>
        <dbReference type="SMART" id="SM00849"/>
    </source>
</evidence>
<dbReference type="PANTHER" id="PTHR47619:SF1">
    <property type="entry name" value="EXODEOXYRIBONUCLEASE WALJ"/>
    <property type="match status" value="1"/>
</dbReference>
<dbReference type="EMBL" id="QPKV01000002">
    <property type="protein sequence ID" value="RDC57872.1"/>
    <property type="molecule type" value="Genomic_DNA"/>
</dbReference>
<accession>A0A369Q049</accession>
<dbReference type="RefSeq" id="WP_115401293.1">
    <property type="nucleotide sequence ID" value="NZ_QPKV01000002.1"/>
</dbReference>
<dbReference type="SMART" id="SM00849">
    <property type="entry name" value="Lactamase_B"/>
    <property type="match status" value="1"/>
</dbReference>
<name>A0A369Q049_9SPHI</name>
<dbReference type="InterPro" id="IPR052533">
    <property type="entry name" value="WalJ/YycJ-like"/>
</dbReference>
<dbReference type="GO" id="GO:0016787">
    <property type="term" value="F:hydrolase activity"/>
    <property type="evidence" value="ECO:0007669"/>
    <property type="project" value="UniProtKB-KW"/>
</dbReference>
<gene>
    <name evidence="2" type="ORF">DU508_02665</name>
</gene>
<keyword evidence="3" id="KW-1185">Reference proteome</keyword>
<comment type="caution">
    <text evidence="2">The sequence shown here is derived from an EMBL/GenBank/DDBJ whole genome shotgun (WGS) entry which is preliminary data.</text>
</comment>
<organism evidence="2 3">
    <name type="scientific">Pedobacter chinensis</name>
    <dbReference type="NCBI Taxonomy" id="2282421"/>
    <lineage>
        <taxon>Bacteria</taxon>
        <taxon>Pseudomonadati</taxon>
        <taxon>Bacteroidota</taxon>
        <taxon>Sphingobacteriia</taxon>
        <taxon>Sphingobacteriales</taxon>
        <taxon>Sphingobacteriaceae</taxon>
        <taxon>Pedobacter</taxon>
    </lineage>
</organism>
<protein>
    <submittedName>
        <fullName evidence="2">MBL fold metallo-hydrolase</fullName>
    </submittedName>
</protein>
<dbReference type="AlphaFoldDB" id="A0A369Q049"/>
<dbReference type="Proteomes" id="UP000253961">
    <property type="component" value="Unassembled WGS sequence"/>
</dbReference>
<dbReference type="PANTHER" id="PTHR47619">
    <property type="entry name" value="METALLO-HYDROLASE YYCJ-RELATED"/>
    <property type="match status" value="1"/>
</dbReference>
<dbReference type="SUPFAM" id="SSF56281">
    <property type="entry name" value="Metallo-hydrolase/oxidoreductase"/>
    <property type="match status" value="1"/>
</dbReference>
<dbReference type="Pfam" id="PF12706">
    <property type="entry name" value="Lactamase_B_2"/>
    <property type="match status" value="1"/>
</dbReference>
<reference evidence="2 3" key="1">
    <citation type="submission" date="2018-07" db="EMBL/GenBank/DDBJ databases">
        <title>Pedobacter sp. nov., isolated from soil.</title>
        <authorList>
            <person name="Zhou L.Y."/>
            <person name="Du Z.J."/>
        </authorList>
    </citation>
    <scope>NUCLEOTIDE SEQUENCE [LARGE SCALE GENOMIC DNA]</scope>
    <source>
        <strain evidence="2 3">JDX94</strain>
    </source>
</reference>
<dbReference type="Gene3D" id="3.60.15.10">
    <property type="entry name" value="Ribonuclease Z/Hydroxyacylglutathione hydrolase-like"/>
    <property type="match status" value="1"/>
</dbReference>
<dbReference type="InterPro" id="IPR036866">
    <property type="entry name" value="RibonucZ/Hydroxyglut_hydro"/>
</dbReference>
<dbReference type="OrthoDB" id="9781189at2"/>
<feature type="domain" description="Metallo-beta-lactamase" evidence="1">
    <location>
        <begin position="13"/>
        <end position="188"/>
    </location>
</feature>
<sequence>MALYFTSINSGSNGNCYYVGNDDEAILVDVGLTCKEVEFRINRLGLSLQKIKAIFISHEHSDHIKGLSVFAKKHKLPVYISTPTLKSSKLLLNENNTFSISHLQKFQIGNLNISAFSKFHDAADPYSFTIECDSVRVGVFTDIGSVCDRLINEFKTCHAAFLEANYCPEMLANGSYPYFLKRRITSGHGHLSNAQALELFRNHKPAYMSHLLLSHLSKDNNDPDLVERIFKSVAGKTFVKVASRYEETEVFYIGKNEENKSSYHFNPELYQPDQLLLF</sequence>
<keyword evidence="2" id="KW-0378">Hydrolase</keyword>
<evidence type="ECO:0000313" key="3">
    <source>
        <dbReference type="Proteomes" id="UP000253961"/>
    </source>
</evidence>